<name>A0A8R1TY63_ONCVO</name>
<keyword evidence="4" id="KW-1185">Reference proteome</keyword>
<dbReference type="Gene3D" id="3.15.10.10">
    <property type="entry name" value="Bactericidal permeability-increasing protein, domain 1"/>
    <property type="match status" value="1"/>
</dbReference>
<accession>A0A8R1TY63</accession>
<reference evidence="3" key="2">
    <citation type="submission" date="2022-06" db="UniProtKB">
        <authorList>
            <consortium name="EnsemblMetazoa"/>
        </authorList>
    </citation>
    <scope>IDENTIFICATION</scope>
</reference>
<organism evidence="3 4">
    <name type="scientific">Onchocerca volvulus</name>
    <dbReference type="NCBI Taxonomy" id="6282"/>
    <lineage>
        <taxon>Eukaryota</taxon>
        <taxon>Metazoa</taxon>
        <taxon>Ecdysozoa</taxon>
        <taxon>Nematoda</taxon>
        <taxon>Chromadorea</taxon>
        <taxon>Rhabditida</taxon>
        <taxon>Spirurina</taxon>
        <taxon>Spiruromorpha</taxon>
        <taxon>Filarioidea</taxon>
        <taxon>Onchocercidae</taxon>
        <taxon>Onchocerca</taxon>
    </lineage>
</organism>
<dbReference type="EMBL" id="CMVM020000180">
    <property type="status" value="NOT_ANNOTATED_CDS"/>
    <property type="molecule type" value="Genomic_DNA"/>
</dbReference>
<dbReference type="SUPFAM" id="SSF55394">
    <property type="entry name" value="Bactericidal permeability-increasing protein, BPI"/>
    <property type="match status" value="2"/>
</dbReference>
<evidence type="ECO:0000313" key="4">
    <source>
        <dbReference type="Proteomes" id="UP000024404"/>
    </source>
</evidence>
<evidence type="ECO:0000259" key="2">
    <source>
        <dbReference type="SMART" id="SM00329"/>
    </source>
</evidence>
<keyword evidence="1" id="KW-0732">Signal</keyword>
<dbReference type="Proteomes" id="UP000024404">
    <property type="component" value="Unassembled WGS sequence"/>
</dbReference>
<dbReference type="InterPro" id="IPR032942">
    <property type="entry name" value="BPI/LBP/Plunc"/>
</dbReference>
<dbReference type="InterPro" id="IPR001124">
    <property type="entry name" value="Lipid-bd_serum_glycop_C"/>
</dbReference>
<feature type="signal peptide" evidence="1">
    <location>
        <begin position="1"/>
        <end position="22"/>
    </location>
</feature>
<evidence type="ECO:0000313" key="3">
    <source>
        <dbReference type="EnsemblMetazoa" id="OVOC6770.1"/>
    </source>
</evidence>
<dbReference type="Gene3D" id="3.15.20.10">
    <property type="entry name" value="Bactericidal permeability-increasing protein, domain 2"/>
    <property type="match status" value="1"/>
</dbReference>
<dbReference type="SMART" id="SM00329">
    <property type="entry name" value="BPI2"/>
    <property type="match status" value="1"/>
</dbReference>
<dbReference type="Pfam" id="PF02886">
    <property type="entry name" value="LBP_BPI_CETP_C"/>
    <property type="match status" value="1"/>
</dbReference>
<reference evidence="4" key="1">
    <citation type="submission" date="2013-10" db="EMBL/GenBank/DDBJ databases">
        <title>Genome sequencing of Onchocerca volvulus.</title>
        <authorList>
            <person name="Cotton J."/>
            <person name="Tsai J."/>
            <person name="Stanley E."/>
            <person name="Tracey A."/>
            <person name="Holroyd N."/>
            <person name="Lustigman S."/>
            <person name="Berriman M."/>
        </authorList>
    </citation>
    <scope>NUCLEOTIDE SEQUENCE</scope>
</reference>
<protein>
    <submittedName>
        <fullName evidence="3">BPI2 domain-containing protein</fullName>
    </submittedName>
</protein>
<dbReference type="InterPro" id="IPR017943">
    <property type="entry name" value="Bactericidal_perm-incr_a/b_dom"/>
</dbReference>
<dbReference type="EnsemblMetazoa" id="OVOC6770.1">
    <property type="protein sequence ID" value="OVOC6770.1"/>
    <property type="gene ID" value="WBGene00243579"/>
</dbReference>
<proteinExistence type="predicted"/>
<sequence length="606" mass="67915">MHHLAFITLALWLTNTADECLGIPGEIFIPLQSALRMRFSDDIFRQLSGVVEYLFKKHVKRVMIPPQQQCFPEGCITIQNFQLIAHENPSYVGVVPTPPNLLTLRISGFSFYITGTLYGQLQPIPLLPVVTVSMYGTLVISANQLFIEATFDIQKTVDNIPYIRVVSCSLINDVTIAQVENMGLLTVIVNTKYQYEITIKTREILEETLCITVNNVVNDELNSQLLQIPSQISIFDLYRMVFENKNNTGGQRMKRAVGSESNNLQVPTQLEIQTISGRDTLQKSQLNKSSGLFDRSSHRNDIELVVLNSSFTFPGAVQKSKKVLPSINNNLEISRRKLALLILSLNILDTSATYGRFFTGLDGDVYIKGHDQTKNPYHRPESLQFSKIIDGSAVDLLISEYIINTLFLKAHIIGALVFSVSSVTPVLGKLIRTSCTVDEVCLSDLVPEVAEAYPNQQLEIILRTTQPPKAIISTGIATVVLEGRATFFIEETTERIGIIPFNTTIQCNVVSLPGRIGGFIKIKKLHFHEHIDFFNLSLQSMNGFKEAAKRAMMKMANEMFREGINLNESTALRLSNTSITLVDRAILLQTKLDIERSFYKQMPTSV</sequence>
<feature type="chain" id="PRO_5035760072" evidence="1">
    <location>
        <begin position="23"/>
        <end position="606"/>
    </location>
</feature>
<dbReference type="GO" id="GO:0008289">
    <property type="term" value="F:lipid binding"/>
    <property type="evidence" value="ECO:0007669"/>
    <property type="project" value="InterPro"/>
</dbReference>
<dbReference type="AlphaFoldDB" id="A0A8R1TY63"/>
<feature type="domain" description="Lipid-binding serum glycoprotein C-terminal" evidence="2">
    <location>
        <begin position="388"/>
        <end position="590"/>
    </location>
</feature>
<dbReference type="GO" id="GO:0005615">
    <property type="term" value="C:extracellular space"/>
    <property type="evidence" value="ECO:0007669"/>
    <property type="project" value="TreeGrafter"/>
</dbReference>
<dbReference type="PANTHER" id="PTHR10504:SF134">
    <property type="entry name" value="BPI2 DOMAIN-CONTAINING PROTEIN"/>
    <property type="match status" value="1"/>
</dbReference>
<dbReference type="PANTHER" id="PTHR10504">
    <property type="entry name" value="BACTERICIDAL PERMEABILITY-INCREASING BPI PROTEIN-RELATED"/>
    <property type="match status" value="1"/>
</dbReference>
<evidence type="ECO:0000256" key="1">
    <source>
        <dbReference type="SAM" id="SignalP"/>
    </source>
</evidence>